<evidence type="ECO:0000256" key="4">
    <source>
        <dbReference type="ARBA" id="ARBA00023284"/>
    </source>
</evidence>
<dbReference type="InterPro" id="IPR011905">
    <property type="entry name" value="GlrX-like_pln_2"/>
</dbReference>
<evidence type="ECO:0000259" key="5">
    <source>
        <dbReference type="Pfam" id="PF00462"/>
    </source>
</evidence>
<dbReference type="OrthoDB" id="418495at2759"/>
<dbReference type="AlphaFoldDB" id="A0A8X7TVN1"/>
<sequence>MEKLQKMISEKSVVIFSKNSCCMSHTIKTIFLDFGVNPTIYELDDINKGKEIEQELTQLGCSPTVPVVFIGGFDLLLGQASLLEGPPSSAGFCLFLGSRNRGRDLFHAPDLSVRGPLSLVDEGFQHFHETCSLIHPPERPGSEASCLAKCLHHAFARRPLLWSRTIYPLRRSP</sequence>
<comment type="similarity">
    <text evidence="2">Belongs to the glutaredoxin family. CC-type subfamily.</text>
</comment>
<evidence type="ECO:0000256" key="1">
    <source>
        <dbReference type="ARBA" id="ARBA00004496"/>
    </source>
</evidence>
<dbReference type="SUPFAM" id="SSF52833">
    <property type="entry name" value="Thioredoxin-like"/>
    <property type="match status" value="1"/>
</dbReference>
<keyword evidence="4" id="KW-0676">Redox-active center</keyword>
<dbReference type="Proteomes" id="UP000886595">
    <property type="component" value="Unassembled WGS sequence"/>
</dbReference>
<name>A0A8X7TVN1_BRACI</name>
<evidence type="ECO:0000313" key="6">
    <source>
        <dbReference type="EMBL" id="KAG2256082.1"/>
    </source>
</evidence>
<dbReference type="EMBL" id="JAAMPC010000015">
    <property type="protein sequence ID" value="KAG2256082.1"/>
    <property type="molecule type" value="Genomic_DNA"/>
</dbReference>
<dbReference type="NCBIfam" id="TIGR02189">
    <property type="entry name" value="GlrX-like_plant"/>
    <property type="match status" value="1"/>
</dbReference>
<keyword evidence="3" id="KW-0963">Cytoplasm</keyword>
<evidence type="ECO:0000313" key="7">
    <source>
        <dbReference type="Proteomes" id="UP000886595"/>
    </source>
</evidence>
<dbReference type="PANTHER" id="PTHR10168">
    <property type="entry name" value="GLUTAREDOXIN"/>
    <property type="match status" value="1"/>
</dbReference>
<dbReference type="InterPro" id="IPR002109">
    <property type="entry name" value="Glutaredoxin"/>
</dbReference>
<evidence type="ECO:0000256" key="2">
    <source>
        <dbReference type="ARBA" id="ARBA00007568"/>
    </source>
</evidence>
<keyword evidence="7" id="KW-1185">Reference proteome</keyword>
<evidence type="ECO:0000256" key="3">
    <source>
        <dbReference type="ARBA" id="ARBA00022490"/>
    </source>
</evidence>
<feature type="domain" description="Glutaredoxin" evidence="5">
    <location>
        <begin position="13"/>
        <end position="72"/>
    </location>
</feature>
<reference evidence="6 7" key="1">
    <citation type="submission" date="2020-02" db="EMBL/GenBank/DDBJ databases">
        <authorList>
            <person name="Ma Q."/>
            <person name="Huang Y."/>
            <person name="Song X."/>
            <person name="Pei D."/>
        </authorList>
    </citation>
    <scope>NUCLEOTIDE SEQUENCE [LARGE SCALE GENOMIC DNA]</scope>
    <source>
        <strain evidence="6">Sxm20200214</strain>
        <tissue evidence="6">Leaf</tissue>
    </source>
</reference>
<comment type="caution">
    <text evidence="6">The sequence shown here is derived from an EMBL/GenBank/DDBJ whole genome shotgun (WGS) entry which is preliminary data.</text>
</comment>
<dbReference type="InterPro" id="IPR036249">
    <property type="entry name" value="Thioredoxin-like_sf"/>
</dbReference>
<protein>
    <recommendedName>
        <fullName evidence="5">Glutaredoxin domain-containing protein</fullName>
    </recommendedName>
</protein>
<dbReference type="PROSITE" id="PS51354">
    <property type="entry name" value="GLUTAREDOXIN_2"/>
    <property type="match status" value="1"/>
</dbReference>
<dbReference type="GO" id="GO:0005737">
    <property type="term" value="C:cytoplasm"/>
    <property type="evidence" value="ECO:0007669"/>
    <property type="project" value="UniProtKB-SubCell"/>
</dbReference>
<organism evidence="6 7">
    <name type="scientific">Brassica carinata</name>
    <name type="common">Ethiopian mustard</name>
    <name type="synonym">Abyssinian cabbage</name>
    <dbReference type="NCBI Taxonomy" id="52824"/>
    <lineage>
        <taxon>Eukaryota</taxon>
        <taxon>Viridiplantae</taxon>
        <taxon>Streptophyta</taxon>
        <taxon>Embryophyta</taxon>
        <taxon>Tracheophyta</taxon>
        <taxon>Spermatophyta</taxon>
        <taxon>Magnoliopsida</taxon>
        <taxon>eudicotyledons</taxon>
        <taxon>Gunneridae</taxon>
        <taxon>Pentapetalae</taxon>
        <taxon>rosids</taxon>
        <taxon>malvids</taxon>
        <taxon>Brassicales</taxon>
        <taxon>Brassicaceae</taxon>
        <taxon>Brassiceae</taxon>
        <taxon>Brassica</taxon>
    </lineage>
</organism>
<accession>A0A8X7TVN1</accession>
<dbReference type="CDD" id="cd03419">
    <property type="entry name" value="GRX_GRXh_1_2_like"/>
    <property type="match status" value="1"/>
</dbReference>
<proteinExistence type="inferred from homology"/>
<dbReference type="Gene3D" id="3.40.30.10">
    <property type="entry name" value="Glutaredoxin"/>
    <property type="match status" value="1"/>
</dbReference>
<gene>
    <name evidence="6" type="ORF">Bca52824_075376</name>
</gene>
<comment type="subcellular location">
    <subcellularLocation>
        <location evidence="1">Cytoplasm</location>
    </subcellularLocation>
</comment>
<dbReference type="Pfam" id="PF00462">
    <property type="entry name" value="Glutaredoxin"/>
    <property type="match status" value="1"/>
</dbReference>